<evidence type="ECO:0000313" key="3">
    <source>
        <dbReference type="EMBL" id="KAB7528214.1"/>
    </source>
</evidence>
<dbReference type="InterPro" id="IPR013783">
    <property type="entry name" value="Ig-like_fold"/>
</dbReference>
<dbReference type="Pfam" id="PF16404">
    <property type="entry name" value="BT_2262-like_C"/>
    <property type="match status" value="1"/>
</dbReference>
<dbReference type="RefSeq" id="WP_152131628.1">
    <property type="nucleotide sequence ID" value="NZ_WELG01000002.1"/>
</dbReference>
<dbReference type="Proteomes" id="UP000429785">
    <property type="component" value="Unassembled WGS sequence"/>
</dbReference>
<evidence type="ECO:0000313" key="4">
    <source>
        <dbReference type="Proteomes" id="UP000429785"/>
    </source>
</evidence>
<sequence>MKNTLILFTILAGIITSCTKDETADVSRLTSFPVITLNGNAEILAPFGSEYVDPGASAFAGDVSVTTMTSFGSGTYQGAAGVDTSVPDNYMVTYSAENSDGFDGTAIRNVWVANTGDLVNSIEGLYLADVQRAPDFTPSAQYSGLTYVLIWKTGDNTYEISHAVGGYYDFGRGYGPNYAARGSIITVNDIPSNDFTITQAIFPGFGNVADITEFTVNPIGRTIAFTGTANFGNGVFHVQLKQVQF</sequence>
<dbReference type="AlphaFoldDB" id="A0A6I1DW60"/>
<dbReference type="PROSITE" id="PS51257">
    <property type="entry name" value="PROKAR_LIPOPROTEIN"/>
    <property type="match status" value="1"/>
</dbReference>
<gene>
    <name evidence="3" type="ORF">F8C76_10095</name>
</gene>
<dbReference type="InterPro" id="IPR032180">
    <property type="entry name" value="BT_2262-like_C"/>
</dbReference>
<comment type="caution">
    <text evidence="3">The sequence shown here is derived from an EMBL/GenBank/DDBJ whole genome shotgun (WGS) entry which is preliminary data.</text>
</comment>
<feature type="domain" description="BT-2262-like C-terminal" evidence="2">
    <location>
        <begin position="140"/>
        <end position="241"/>
    </location>
</feature>
<proteinExistence type="predicted"/>
<accession>A0A6I1DW60</accession>
<dbReference type="InterPro" id="IPR032179">
    <property type="entry name" value="Cry22Aa_Ig-like"/>
</dbReference>
<dbReference type="EMBL" id="WELG01000002">
    <property type="protein sequence ID" value="KAB7528214.1"/>
    <property type="molecule type" value="Genomic_DNA"/>
</dbReference>
<dbReference type="Gene3D" id="2.60.40.10">
    <property type="entry name" value="Immunoglobulins"/>
    <property type="match status" value="1"/>
</dbReference>
<evidence type="ECO:0000259" key="2">
    <source>
        <dbReference type="Pfam" id="PF16404"/>
    </source>
</evidence>
<feature type="domain" description="Pesticidal crystal protein Cry22Aa Ig-like" evidence="1">
    <location>
        <begin position="35"/>
        <end position="112"/>
    </location>
</feature>
<organism evidence="3 4">
    <name type="scientific">Flagellimonas olearia</name>
    <dbReference type="NCBI Taxonomy" id="552546"/>
    <lineage>
        <taxon>Bacteria</taxon>
        <taxon>Pseudomonadati</taxon>
        <taxon>Bacteroidota</taxon>
        <taxon>Flavobacteriia</taxon>
        <taxon>Flavobacteriales</taxon>
        <taxon>Flavobacteriaceae</taxon>
        <taxon>Flagellimonas</taxon>
    </lineage>
</organism>
<dbReference type="Pfam" id="PF16403">
    <property type="entry name" value="Bact_surface_Ig-like"/>
    <property type="match status" value="1"/>
</dbReference>
<protein>
    <submittedName>
        <fullName evidence="3">DUF5012 domain-containing protein</fullName>
    </submittedName>
</protein>
<reference evidence="3 4" key="1">
    <citation type="submission" date="2019-10" db="EMBL/GenBank/DDBJ databases">
        <title>Muricauda olearia CL-SS4 JCM15563 genome.</title>
        <authorList>
            <person name="Liu L."/>
        </authorList>
    </citation>
    <scope>NUCLEOTIDE SEQUENCE [LARGE SCALE GENOMIC DNA]</scope>
    <source>
        <strain evidence="3 4">CL-SS4</strain>
    </source>
</reference>
<name>A0A6I1DW60_9FLAO</name>
<evidence type="ECO:0000259" key="1">
    <source>
        <dbReference type="Pfam" id="PF16403"/>
    </source>
</evidence>
<dbReference type="OrthoDB" id="1423116at2"/>